<feature type="domain" description="5'-Nucleotidase C-terminal" evidence="1">
    <location>
        <begin position="1"/>
        <end position="71"/>
    </location>
</feature>
<evidence type="ECO:0000313" key="2">
    <source>
        <dbReference type="EMBL" id="STS80711.1"/>
    </source>
</evidence>
<evidence type="ECO:0000313" key="3">
    <source>
        <dbReference type="Proteomes" id="UP000254938"/>
    </source>
</evidence>
<sequence length="104" mass="11391">MSGKEVVDYLTAVAQMKPDSGAYPQFANVSFVAKDGKLNDLKIKGEPVDPAKTYRMATLSFNATGGDGYPNIADKPGYVNTGFYRCRSAERVYREELAAGCRRL</sequence>
<reference evidence="2 3" key="1">
    <citation type="submission" date="2018-06" db="EMBL/GenBank/DDBJ databases">
        <authorList>
            <consortium name="Pathogen Informatics"/>
            <person name="Doyle S."/>
        </authorList>
    </citation>
    <scope>NUCLEOTIDE SEQUENCE [LARGE SCALE GENOMIC DNA]</scope>
    <source>
        <strain evidence="2 3">NCTC9140</strain>
    </source>
</reference>
<dbReference type="AlphaFoldDB" id="A0A377TPB9"/>
<dbReference type="InterPro" id="IPR008334">
    <property type="entry name" value="5'-Nucleotdase_C"/>
</dbReference>
<proteinExistence type="predicted"/>
<dbReference type="GO" id="GO:0016787">
    <property type="term" value="F:hydrolase activity"/>
    <property type="evidence" value="ECO:0007669"/>
    <property type="project" value="UniProtKB-KW"/>
</dbReference>
<protein>
    <submittedName>
        <fullName evidence="2">UDP-sugar hydrolase</fullName>
    </submittedName>
</protein>
<dbReference type="Gene3D" id="3.90.780.10">
    <property type="entry name" value="5'-Nucleotidase, C-terminal domain"/>
    <property type="match status" value="1"/>
</dbReference>
<dbReference type="InterPro" id="IPR036907">
    <property type="entry name" value="5'-Nucleotdase_C_sf"/>
</dbReference>
<dbReference type="EMBL" id="UGKQ01000007">
    <property type="protein sequence ID" value="STS80711.1"/>
    <property type="molecule type" value="Genomic_DNA"/>
</dbReference>
<dbReference type="Pfam" id="PF02872">
    <property type="entry name" value="5_nucleotid_C"/>
    <property type="match status" value="1"/>
</dbReference>
<dbReference type="GO" id="GO:0009166">
    <property type="term" value="P:nucleotide catabolic process"/>
    <property type="evidence" value="ECO:0007669"/>
    <property type="project" value="InterPro"/>
</dbReference>
<dbReference type="Proteomes" id="UP000254938">
    <property type="component" value="Unassembled WGS sequence"/>
</dbReference>
<dbReference type="SUPFAM" id="SSF55816">
    <property type="entry name" value="5'-nucleotidase (syn. UDP-sugar hydrolase), C-terminal domain"/>
    <property type="match status" value="1"/>
</dbReference>
<name>A0A377TPB9_KLEPN</name>
<organism evidence="2 3">
    <name type="scientific">Klebsiella pneumoniae</name>
    <dbReference type="NCBI Taxonomy" id="573"/>
    <lineage>
        <taxon>Bacteria</taxon>
        <taxon>Pseudomonadati</taxon>
        <taxon>Pseudomonadota</taxon>
        <taxon>Gammaproteobacteria</taxon>
        <taxon>Enterobacterales</taxon>
        <taxon>Enterobacteriaceae</taxon>
        <taxon>Klebsiella/Raoultella group</taxon>
        <taxon>Klebsiella</taxon>
        <taxon>Klebsiella pneumoniae complex</taxon>
    </lineage>
</organism>
<keyword evidence="2" id="KW-0378">Hydrolase</keyword>
<accession>A0A377TPB9</accession>
<gene>
    <name evidence="2" type="primary">ushA_3</name>
    <name evidence="2" type="ORF">NCTC9140_02427</name>
</gene>
<evidence type="ECO:0000259" key="1">
    <source>
        <dbReference type="Pfam" id="PF02872"/>
    </source>
</evidence>